<dbReference type="Proteomes" id="UP001597479">
    <property type="component" value="Unassembled WGS sequence"/>
</dbReference>
<feature type="domain" description="NADH:flavin oxidoreductase/NADH oxidase N-terminal" evidence="6">
    <location>
        <begin position="4"/>
        <end position="339"/>
    </location>
</feature>
<sequence length="363" mass="38696">MSLLFDPIMLRDLSVPNRVWLAPMCEYSASDGVPNDWHLVHLGARAVGGFGLVMTEATAVVPEGRISPQDTGIWNDEQAVAWKRVVDFVHERGARIGIQLAHAGRKASTFRPWSPVQGTVPAADGGWPTIGPSAVPFPGYDAPAEMTAAQVADIPEQFAAAARRARAAGFDTVEVHAAHGYLLHQFLSPLANSRTDEYGGSLEGRSRLVEQTVEAVRSAWPAELPVLVRLSATDWRDDGLGVEDVAAVAGRLGTLGADLIDVSTGGVAPASISVGPGYQVPHARRVRELSGLPVSAVGLISEPVQAEQILVEGSADAVMLGREALRDPYWPLRAAHALRAQIGVVPVESGVGMQPQYLRGQWR</sequence>
<comment type="caution">
    <text evidence="7">The sequence shown here is derived from an EMBL/GenBank/DDBJ whole genome shotgun (WGS) entry which is preliminary data.</text>
</comment>
<comment type="cofactor">
    <cofactor evidence="1">
        <name>FMN</name>
        <dbReference type="ChEBI" id="CHEBI:58210"/>
    </cofactor>
</comment>
<dbReference type="Gene3D" id="3.20.20.70">
    <property type="entry name" value="Aldolase class I"/>
    <property type="match status" value="1"/>
</dbReference>
<accession>A0ABW5VVT3</accession>
<name>A0ABW5VVT3_9MICO</name>
<keyword evidence="5" id="KW-0560">Oxidoreductase</keyword>
<keyword evidence="2" id="KW-0285">Flavoprotein</keyword>
<proteinExistence type="predicted"/>
<evidence type="ECO:0000256" key="3">
    <source>
        <dbReference type="ARBA" id="ARBA00022643"/>
    </source>
</evidence>
<dbReference type="InterPro" id="IPR013785">
    <property type="entry name" value="Aldolase_TIM"/>
</dbReference>
<evidence type="ECO:0000256" key="5">
    <source>
        <dbReference type="ARBA" id="ARBA00023002"/>
    </source>
</evidence>
<dbReference type="Pfam" id="PF00724">
    <property type="entry name" value="Oxidored_FMN"/>
    <property type="match status" value="1"/>
</dbReference>
<keyword evidence="4" id="KW-0521">NADP</keyword>
<dbReference type="EMBL" id="JBHUOG010000001">
    <property type="protein sequence ID" value="MFD2794393.1"/>
    <property type="molecule type" value="Genomic_DNA"/>
</dbReference>
<dbReference type="RefSeq" id="WP_377183422.1">
    <property type="nucleotide sequence ID" value="NZ_JBHUOG010000001.1"/>
</dbReference>
<gene>
    <name evidence="7" type="ORF">ACFS27_12625</name>
</gene>
<keyword evidence="8" id="KW-1185">Reference proteome</keyword>
<dbReference type="SUPFAM" id="SSF51395">
    <property type="entry name" value="FMN-linked oxidoreductases"/>
    <property type="match status" value="1"/>
</dbReference>
<dbReference type="InterPro" id="IPR044152">
    <property type="entry name" value="YqjM-like"/>
</dbReference>
<evidence type="ECO:0000256" key="4">
    <source>
        <dbReference type="ARBA" id="ARBA00022857"/>
    </source>
</evidence>
<dbReference type="PANTHER" id="PTHR43303">
    <property type="entry name" value="NADPH DEHYDROGENASE C23G7.10C-RELATED"/>
    <property type="match status" value="1"/>
</dbReference>
<evidence type="ECO:0000256" key="2">
    <source>
        <dbReference type="ARBA" id="ARBA00022630"/>
    </source>
</evidence>
<dbReference type="InterPro" id="IPR001155">
    <property type="entry name" value="OxRdtase_FMN_N"/>
</dbReference>
<evidence type="ECO:0000313" key="8">
    <source>
        <dbReference type="Proteomes" id="UP001597479"/>
    </source>
</evidence>
<keyword evidence="3" id="KW-0288">FMN</keyword>
<protein>
    <submittedName>
        <fullName evidence="7">NADH:flavin oxidoreductase/NADH oxidase</fullName>
    </submittedName>
</protein>
<dbReference type="CDD" id="cd02932">
    <property type="entry name" value="OYE_YqiM_FMN"/>
    <property type="match status" value="1"/>
</dbReference>
<evidence type="ECO:0000259" key="6">
    <source>
        <dbReference type="Pfam" id="PF00724"/>
    </source>
</evidence>
<reference evidence="8" key="1">
    <citation type="journal article" date="2019" name="Int. J. Syst. Evol. Microbiol.">
        <title>The Global Catalogue of Microorganisms (GCM) 10K type strain sequencing project: providing services to taxonomists for standard genome sequencing and annotation.</title>
        <authorList>
            <consortium name="The Broad Institute Genomics Platform"/>
            <consortium name="The Broad Institute Genome Sequencing Center for Infectious Disease"/>
            <person name="Wu L."/>
            <person name="Ma J."/>
        </authorList>
    </citation>
    <scope>NUCLEOTIDE SEQUENCE [LARGE SCALE GENOMIC DNA]</scope>
    <source>
        <strain evidence="8">CCM 7044</strain>
    </source>
</reference>
<evidence type="ECO:0000313" key="7">
    <source>
        <dbReference type="EMBL" id="MFD2794393.1"/>
    </source>
</evidence>
<organism evidence="7 8">
    <name type="scientific">Promicromonospora vindobonensis</name>
    <dbReference type="NCBI Taxonomy" id="195748"/>
    <lineage>
        <taxon>Bacteria</taxon>
        <taxon>Bacillati</taxon>
        <taxon>Actinomycetota</taxon>
        <taxon>Actinomycetes</taxon>
        <taxon>Micrococcales</taxon>
        <taxon>Promicromonosporaceae</taxon>
        <taxon>Promicromonospora</taxon>
    </lineage>
</organism>
<evidence type="ECO:0000256" key="1">
    <source>
        <dbReference type="ARBA" id="ARBA00001917"/>
    </source>
</evidence>
<dbReference type="PANTHER" id="PTHR43303:SF4">
    <property type="entry name" value="NADPH DEHYDROGENASE C23G7.10C-RELATED"/>
    <property type="match status" value="1"/>
</dbReference>